<reference evidence="1" key="1">
    <citation type="submission" date="2021-12" db="EMBL/GenBank/DDBJ databases">
        <title>Convergent genome expansion in fungi linked to evolution of root-endophyte symbiosis.</title>
        <authorList>
            <consortium name="DOE Joint Genome Institute"/>
            <person name="Ke Y.-H."/>
            <person name="Bonito G."/>
            <person name="Liao H.-L."/>
            <person name="Looney B."/>
            <person name="Rojas-Flechas A."/>
            <person name="Nash J."/>
            <person name="Hameed K."/>
            <person name="Schadt C."/>
            <person name="Martin F."/>
            <person name="Crous P.W."/>
            <person name="Miettinen O."/>
            <person name="Magnuson J.K."/>
            <person name="Labbe J."/>
            <person name="Jacobson D."/>
            <person name="Doktycz M.J."/>
            <person name="Veneault-Fourrey C."/>
            <person name="Kuo A."/>
            <person name="Mondo S."/>
            <person name="Calhoun S."/>
            <person name="Riley R."/>
            <person name="Ohm R."/>
            <person name="LaButti K."/>
            <person name="Andreopoulos B."/>
            <person name="Pangilinan J."/>
            <person name="Nolan M."/>
            <person name="Tritt A."/>
            <person name="Clum A."/>
            <person name="Lipzen A."/>
            <person name="Daum C."/>
            <person name="Barry K."/>
            <person name="Grigoriev I.V."/>
            <person name="Vilgalys R."/>
        </authorList>
    </citation>
    <scope>NUCLEOTIDE SEQUENCE</scope>
    <source>
        <strain evidence="1">PMI_201</strain>
    </source>
</reference>
<proteinExistence type="predicted"/>
<dbReference type="EMBL" id="JAJTJA010000009">
    <property type="protein sequence ID" value="KAH8693694.1"/>
    <property type="molecule type" value="Genomic_DNA"/>
</dbReference>
<dbReference type="Proteomes" id="UP001201262">
    <property type="component" value="Unassembled WGS sequence"/>
</dbReference>
<gene>
    <name evidence="1" type="ORF">BGW36DRAFT_454109</name>
</gene>
<dbReference type="SUPFAM" id="SSF53335">
    <property type="entry name" value="S-adenosyl-L-methionine-dependent methyltransferases"/>
    <property type="match status" value="1"/>
</dbReference>
<sequence>MAFHFQDRRRSYLEPIEPLLYAVWALRVCLINALRSGDYGILVQYKRLRDLAFVLWFQTLNEHFLRFESRTTIPDLVAAAHGTVLDLGPGLGNQLTRFDQHRVEYIFGIEPNAAFRPALQTQIAKSNWTDRYTLITAGEGFGSIQGDEKPWSMLPRVWGELVKPARS</sequence>
<dbReference type="AlphaFoldDB" id="A0AAD4KKW9"/>
<evidence type="ECO:0000313" key="2">
    <source>
        <dbReference type="Proteomes" id="UP001201262"/>
    </source>
</evidence>
<dbReference type="RefSeq" id="XP_046069364.1">
    <property type="nucleotide sequence ID" value="XM_046221892.1"/>
</dbReference>
<evidence type="ECO:0000313" key="1">
    <source>
        <dbReference type="EMBL" id="KAH8693694.1"/>
    </source>
</evidence>
<accession>A0AAD4KKW9</accession>
<keyword evidence="2" id="KW-1185">Reference proteome</keyword>
<name>A0AAD4KKW9_9EURO</name>
<dbReference type="GeneID" id="70252179"/>
<dbReference type="InterPro" id="IPR029063">
    <property type="entry name" value="SAM-dependent_MTases_sf"/>
</dbReference>
<organism evidence="1 2">
    <name type="scientific">Talaromyces proteolyticus</name>
    <dbReference type="NCBI Taxonomy" id="1131652"/>
    <lineage>
        <taxon>Eukaryota</taxon>
        <taxon>Fungi</taxon>
        <taxon>Dikarya</taxon>
        <taxon>Ascomycota</taxon>
        <taxon>Pezizomycotina</taxon>
        <taxon>Eurotiomycetes</taxon>
        <taxon>Eurotiomycetidae</taxon>
        <taxon>Eurotiales</taxon>
        <taxon>Trichocomaceae</taxon>
        <taxon>Talaromyces</taxon>
        <taxon>Talaromyces sect. Bacilispori</taxon>
    </lineage>
</organism>
<comment type="caution">
    <text evidence="1">The sequence shown here is derived from an EMBL/GenBank/DDBJ whole genome shotgun (WGS) entry which is preliminary data.</text>
</comment>
<protein>
    <submittedName>
        <fullName evidence="1">Uncharacterized protein</fullName>
    </submittedName>
</protein>